<dbReference type="AlphaFoldDB" id="A0AAJ0MF75"/>
<evidence type="ECO:0000313" key="4">
    <source>
        <dbReference type="Proteomes" id="UP001275084"/>
    </source>
</evidence>
<dbReference type="Gene3D" id="3.50.50.60">
    <property type="entry name" value="FAD/NAD(P)-binding domain"/>
    <property type="match status" value="2"/>
</dbReference>
<keyword evidence="1" id="KW-0560">Oxidoreductase</keyword>
<dbReference type="Proteomes" id="UP001275084">
    <property type="component" value="Unassembled WGS sequence"/>
</dbReference>
<reference evidence="3" key="1">
    <citation type="journal article" date="2023" name="Mol. Phylogenet. Evol.">
        <title>Genome-scale phylogeny and comparative genomics of the fungal order Sordariales.</title>
        <authorList>
            <person name="Hensen N."/>
            <person name="Bonometti L."/>
            <person name="Westerberg I."/>
            <person name="Brannstrom I.O."/>
            <person name="Guillou S."/>
            <person name="Cros-Aarteil S."/>
            <person name="Calhoun S."/>
            <person name="Haridas S."/>
            <person name="Kuo A."/>
            <person name="Mondo S."/>
            <person name="Pangilinan J."/>
            <person name="Riley R."/>
            <person name="LaButti K."/>
            <person name="Andreopoulos B."/>
            <person name="Lipzen A."/>
            <person name="Chen C."/>
            <person name="Yan M."/>
            <person name="Daum C."/>
            <person name="Ng V."/>
            <person name="Clum A."/>
            <person name="Steindorff A."/>
            <person name="Ohm R.A."/>
            <person name="Martin F."/>
            <person name="Silar P."/>
            <person name="Natvig D.O."/>
            <person name="Lalanne C."/>
            <person name="Gautier V."/>
            <person name="Ament-Velasquez S.L."/>
            <person name="Kruys A."/>
            <person name="Hutchinson M.I."/>
            <person name="Powell A.J."/>
            <person name="Barry K."/>
            <person name="Miller A.N."/>
            <person name="Grigoriev I.V."/>
            <person name="Debuchy R."/>
            <person name="Gladieux P."/>
            <person name="Hiltunen Thoren M."/>
            <person name="Johannesson H."/>
        </authorList>
    </citation>
    <scope>NUCLEOTIDE SEQUENCE</scope>
    <source>
        <strain evidence="3">CBS 955.72</strain>
    </source>
</reference>
<dbReference type="InterPro" id="IPR036188">
    <property type="entry name" value="FAD/NAD-bd_sf"/>
</dbReference>
<dbReference type="SUPFAM" id="SSF51905">
    <property type="entry name" value="FAD/NAD(P)-binding domain"/>
    <property type="match status" value="1"/>
</dbReference>
<reference evidence="3" key="2">
    <citation type="submission" date="2023-06" db="EMBL/GenBank/DDBJ databases">
        <authorList>
            <consortium name="Lawrence Berkeley National Laboratory"/>
            <person name="Haridas S."/>
            <person name="Hensen N."/>
            <person name="Bonometti L."/>
            <person name="Westerberg I."/>
            <person name="Brannstrom I.O."/>
            <person name="Guillou S."/>
            <person name="Cros-Aarteil S."/>
            <person name="Calhoun S."/>
            <person name="Kuo A."/>
            <person name="Mondo S."/>
            <person name="Pangilinan J."/>
            <person name="Riley R."/>
            <person name="Labutti K."/>
            <person name="Andreopoulos B."/>
            <person name="Lipzen A."/>
            <person name="Chen C."/>
            <person name="Yanf M."/>
            <person name="Daum C."/>
            <person name="Ng V."/>
            <person name="Clum A."/>
            <person name="Steindorff A."/>
            <person name="Ohm R."/>
            <person name="Martin F."/>
            <person name="Silar P."/>
            <person name="Natvig D."/>
            <person name="Lalanne C."/>
            <person name="Gautier V."/>
            <person name="Ament-Velasquez S.L."/>
            <person name="Kruys A."/>
            <person name="Hutchinson M.I."/>
            <person name="Powell A.J."/>
            <person name="Barry K."/>
            <person name="Miller A.N."/>
            <person name="Grigoriev I.V."/>
            <person name="Debuchy R."/>
            <person name="Gladieux P."/>
            <person name="Thoren M.H."/>
            <person name="Johannesson H."/>
        </authorList>
    </citation>
    <scope>NUCLEOTIDE SEQUENCE</scope>
    <source>
        <strain evidence="3">CBS 955.72</strain>
    </source>
</reference>
<dbReference type="GO" id="GO:0019622">
    <property type="term" value="P:3-(3-hydroxy)phenylpropionate catabolic process"/>
    <property type="evidence" value="ECO:0007669"/>
    <property type="project" value="TreeGrafter"/>
</dbReference>
<name>A0AAJ0MF75_9PEZI</name>
<sequence length="420" mass="47579">MEERQDIGVLNFHRVNFRQPPLMTFDITEDWAQQSVSNKLHYPEREIRWMLKNFPRSELRTGCEIVSREQVDDYTIIEFVGQDGLRRLLRTSWLVGADGKRGVVRKRFLEPEWIRQEEIEWTYVGAWVAANLQITTPTPQSHPDFCKDSKRPAVSGRFGTPGSANRHSSRHEYSIELEDSLADVESQFWVIFGPRIACSFGDAADVFPAFGGQGIAAGIIDAQSLGWRLAMMSRLNTSSETQKRILTGWSQEPLCDSWKPPFFARYRTHNAFRDKLAYNHQTCPDGFFLKKAGGGRNIAQIWVREHTQQPRLFDAALLRNLSHLAPLVLVRNPAEFNPAEVAQILKQAALPGCIVTMEDVTFYANASTELLKEGVNPSKGYSCTAIQDRFASSTKFAIISVASSNAEFRANLEQVSENFI</sequence>
<evidence type="ECO:0008006" key="5">
    <source>
        <dbReference type="Google" id="ProtNLM"/>
    </source>
</evidence>
<comment type="caution">
    <text evidence="3">The sequence shown here is derived from an EMBL/GenBank/DDBJ whole genome shotgun (WGS) entry which is preliminary data.</text>
</comment>
<dbReference type="EMBL" id="JAUIQD010000003">
    <property type="protein sequence ID" value="KAK3356455.1"/>
    <property type="molecule type" value="Genomic_DNA"/>
</dbReference>
<feature type="region of interest" description="Disordered" evidence="2">
    <location>
        <begin position="150"/>
        <end position="169"/>
    </location>
</feature>
<protein>
    <recommendedName>
        <fullName evidence="5">FAD-binding domain-containing protein</fullName>
    </recommendedName>
</protein>
<evidence type="ECO:0000256" key="1">
    <source>
        <dbReference type="ARBA" id="ARBA00023002"/>
    </source>
</evidence>
<accession>A0AAJ0MF75</accession>
<evidence type="ECO:0000256" key="2">
    <source>
        <dbReference type="SAM" id="MobiDB-lite"/>
    </source>
</evidence>
<dbReference type="PANTHER" id="PTHR43476">
    <property type="entry name" value="3-(3-HYDROXY-PHENYL)PROPIONATE/3-HYDROXYCINNAMIC ACID HYDROXYLASE"/>
    <property type="match status" value="1"/>
</dbReference>
<gene>
    <name evidence="3" type="ORF">B0T25DRAFT_589071</name>
</gene>
<keyword evidence="4" id="KW-1185">Reference proteome</keyword>
<dbReference type="PANTHER" id="PTHR43476:SF3">
    <property type="entry name" value="FAD-BINDING MONOOXYGENASE"/>
    <property type="match status" value="1"/>
</dbReference>
<dbReference type="GO" id="GO:0008688">
    <property type="term" value="F:3-(3-hydroxyphenyl)propionate hydroxylase activity"/>
    <property type="evidence" value="ECO:0007669"/>
    <property type="project" value="TreeGrafter"/>
</dbReference>
<dbReference type="Gene3D" id="3.30.9.10">
    <property type="entry name" value="D-Amino Acid Oxidase, subunit A, domain 2"/>
    <property type="match status" value="1"/>
</dbReference>
<dbReference type="InterPro" id="IPR050631">
    <property type="entry name" value="PheA/TfdB_FAD_monoxygenase"/>
</dbReference>
<organism evidence="3 4">
    <name type="scientific">Lasiosphaeria hispida</name>
    <dbReference type="NCBI Taxonomy" id="260671"/>
    <lineage>
        <taxon>Eukaryota</taxon>
        <taxon>Fungi</taxon>
        <taxon>Dikarya</taxon>
        <taxon>Ascomycota</taxon>
        <taxon>Pezizomycotina</taxon>
        <taxon>Sordariomycetes</taxon>
        <taxon>Sordariomycetidae</taxon>
        <taxon>Sordariales</taxon>
        <taxon>Lasiosphaeriaceae</taxon>
        <taxon>Lasiosphaeria</taxon>
    </lineage>
</organism>
<proteinExistence type="predicted"/>
<evidence type="ECO:0000313" key="3">
    <source>
        <dbReference type="EMBL" id="KAK3356455.1"/>
    </source>
</evidence>